<protein>
    <submittedName>
        <fullName evidence="2">Uncharacterized protein</fullName>
    </submittedName>
</protein>
<gene>
    <name evidence="2" type="ORF">WM40_17360</name>
</gene>
<dbReference type="EMBL" id="LAQU01000020">
    <property type="protein sequence ID" value="KKB62407.1"/>
    <property type="molecule type" value="Genomic_DNA"/>
</dbReference>
<evidence type="ECO:0000313" key="3">
    <source>
        <dbReference type="Proteomes" id="UP000033618"/>
    </source>
</evidence>
<keyword evidence="3" id="KW-1185">Reference proteome</keyword>
<organism evidence="2 3">
    <name type="scientific">Robbsia andropogonis</name>
    <dbReference type="NCBI Taxonomy" id="28092"/>
    <lineage>
        <taxon>Bacteria</taxon>
        <taxon>Pseudomonadati</taxon>
        <taxon>Pseudomonadota</taxon>
        <taxon>Betaproteobacteria</taxon>
        <taxon>Burkholderiales</taxon>
        <taxon>Burkholderiaceae</taxon>
        <taxon>Robbsia</taxon>
    </lineage>
</organism>
<evidence type="ECO:0000313" key="2">
    <source>
        <dbReference type="EMBL" id="KKB62407.1"/>
    </source>
</evidence>
<dbReference type="PATRIC" id="fig|28092.6.peg.4086"/>
<reference evidence="2 3" key="1">
    <citation type="submission" date="2015-03" db="EMBL/GenBank/DDBJ databases">
        <title>Draft Genome Sequence of Burkholderia andropogonis type strain ICMP2807, isolated from Sorghum bicolor.</title>
        <authorList>
            <person name="Lopes-Santos L."/>
            <person name="Castro D.B."/>
            <person name="Ottoboni L.M."/>
            <person name="Park D."/>
            <person name="Weirc B.S."/>
            <person name="Destefano S.A."/>
        </authorList>
    </citation>
    <scope>NUCLEOTIDE SEQUENCE [LARGE SCALE GENOMIC DNA]</scope>
    <source>
        <strain evidence="2 3">ICMP2807</strain>
    </source>
</reference>
<accession>A0A0F5JYN0</accession>
<keyword evidence="1" id="KW-1133">Transmembrane helix</keyword>
<dbReference type="STRING" id="28092.WM40_17360"/>
<feature type="transmembrane region" description="Helical" evidence="1">
    <location>
        <begin position="6"/>
        <end position="25"/>
    </location>
</feature>
<dbReference type="RefSeq" id="WP_024901573.1">
    <property type="nucleotide sequence ID" value="NZ_CADFGU010000013.1"/>
</dbReference>
<name>A0A0F5JYN0_9BURK</name>
<dbReference type="AlphaFoldDB" id="A0A0F5JYN0"/>
<sequence length="179" mass="19807">MSDALWGTLAGGAIGIASSFGLEWFKGRRKSKSLALSFQGSMGAIQDIVSARDYANALISHVAAIDAGQPAQIFKLSASKDYVEIYRANVGKLGSLHGNLPFLVPRYYIVVNSLLEDVQALHRGDWNDQNAAAIRNLYVGMIALLTELGSIYERVEGEIDRHYRAPAIWRDWIASFRYK</sequence>
<keyword evidence="1" id="KW-0472">Membrane</keyword>
<comment type="caution">
    <text evidence="2">The sequence shown here is derived from an EMBL/GenBank/DDBJ whole genome shotgun (WGS) entry which is preliminary data.</text>
</comment>
<proteinExistence type="predicted"/>
<evidence type="ECO:0000256" key="1">
    <source>
        <dbReference type="SAM" id="Phobius"/>
    </source>
</evidence>
<dbReference type="Proteomes" id="UP000033618">
    <property type="component" value="Unassembled WGS sequence"/>
</dbReference>
<keyword evidence="1" id="KW-0812">Transmembrane</keyword>